<feature type="transmembrane region" description="Helical" evidence="2">
    <location>
        <begin position="189"/>
        <end position="214"/>
    </location>
</feature>
<protein>
    <submittedName>
        <fullName evidence="3">Hypp97 protein</fullName>
    </submittedName>
</protein>
<dbReference type="OrthoDB" id="10063622at2759"/>
<keyword evidence="2" id="KW-0812">Transmembrane</keyword>
<keyword evidence="2" id="KW-0472">Membrane</keyword>
<feature type="region of interest" description="Disordered" evidence="1">
    <location>
        <begin position="65"/>
        <end position="97"/>
    </location>
</feature>
<accession>A0A8J9YHL2</accession>
<keyword evidence="4" id="KW-1185">Reference proteome</keyword>
<sequence length="266" mass="29097">MPTRSATTELPLTEDQTALRPHEQNTLVLTIMMTIDEFTADVKTNFRHRVAAILSSHCQRQVREERECQRSDEDRKRRSPDAVVFSPADVHIPPGYPRPSSTRGSILLAFFVIKPDSAENFAPFPVDTIAMVLQLSQPQLQLQQALGSKPITSMVPYPRYLYGATVPSATGTTPGEGKPAGKPQEDSEFPLVAVSATAAVLALVALAVAVVVCLKKSQAHAYRVGTPPYSDTPVLQYDYDDSVKRVNAAKEVWGVDNPNVILDSKV</sequence>
<dbReference type="EMBL" id="OV696686">
    <property type="protein sequence ID" value="CAH1226422.1"/>
    <property type="molecule type" value="Genomic_DNA"/>
</dbReference>
<proteinExistence type="predicted"/>
<dbReference type="Proteomes" id="UP000838412">
    <property type="component" value="Chromosome 1"/>
</dbReference>
<dbReference type="AlphaFoldDB" id="A0A8J9YHL2"/>
<evidence type="ECO:0000256" key="2">
    <source>
        <dbReference type="SAM" id="Phobius"/>
    </source>
</evidence>
<evidence type="ECO:0000313" key="4">
    <source>
        <dbReference type="Proteomes" id="UP000838412"/>
    </source>
</evidence>
<evidence type="ECO:0000256" key="1">
    <source>
        <dbReference type="SAM" id="MobiDB-lite"/>
    </source>
</evidence>
<reference evidence="3" key="1">
    <citation type="submission" date="2022-01" db="EMBL/GenBank/DDBJ databases">
        <authorList>
            <person name="Braso-Vives M."/>
        </authorList>
    </citation>
    <scope>NUCLEOTIDE SEQUENCE</scope>
</reference>
<name>A0A8J9YHL2_BRALA</name>
<keyword evidence="2" id="KW-1133">Transmembrane helix</keyword>
<evidence type="ECO:0000313" key="3">
    <source>
        <dbReference type="EMBL" id="CAH1226422.1"/>
    </source>
</evidence>
<feature type="compositionally biased region" description="Basic and acidic residues" evidence="1">
    <location>
        <begin position="65"/>
        <end position="80"/>
    </location>
</feature>
<gene>
    <name evidence="3" type="primary">Hypp97</name>
    <name evidence="3" type="ORF">BLAG_LOCUS279</name>
</gene>
<organism evidence="3 4">
    <name type="scientific">Branchiostoma lanceolatum</name>
    <name type="common">Common lancelet</name>
    <name type="synonym">Amphioxus lanceolatum</name>
    <dbReference type="NCBI Taxonomy" id="7740"/>
    <lineage>
        <taxon>Eukaryota</taxon>
        <taxon>Metazoa</taxon>
        <taxon>Chordata</taxon>
        <taxon>Cephalochordata</taxon>
        <taxon>Leptocardii</taxon>
        <taxon>Amphioxiformes</taxon>
        <taxon>Branchiostomatidae</taxon>
        <taxon>Branchiostoma</taxon>
    </lineage>
</organism>